<keyword evidence="2" id="KW-1185">Reference proteome</keyword>
<protein>
    <submittedName>
        <fullName evidence="1">Biliverdin-producing heme oxygenase</fullName>
    </submittedName>
</protein>
<sequence length="200" mass="22559">MTEETKTFAQRLKEENRTTHDSVDNLVMSVEPFSNNENYIKFLKLQSVFHKIVDSIYKDEALNKAIPQLAYMARHDAVVEDLKDLDSEPYQFSGELPHPTGNKAIGWLYCAEGSNLGAAFLFKDAKKLNFNEENGARHLAPHPDGRGQHWREFVGYLNQLGLDKAAQDEAIEGAKEAFAFYKVILREIFGLPEGAEAPAK</sequence>
<dbReference type="Gene3D" id="1.20.910.10">
    <property type="entry name" value="Heme oxygenase-like"/>
    <property type="match status" value="1"/>
</dbReference>
<dbReference type="RefSeq" id="WP_259291395.1">
    <property type="nucleotide sequence ID" value="NZ_JANUXW010000003.1"/>
</dbReference>
<comment type="caution">
    <text evidence="1">The sequence shown here is derived from an EMBL/GenBank/DDBJ whole genome shotgun (WGS) entry which is preliminary data.</text>
</comment>
<dbReference type="InterPro" id="IPR016053">
    <property type="entry name" value="Haem_Oase-like"/>
</dbReference>
<dbReference type="CDD" id="cd00232">
    <property type="entry name" value="HemeO-like"/>
    <property type="match status" value="1"/>
</dbReference>
<dbReference type="InterPro" id="IPR016084">
    <property type="entry name" value="Haem_Oase-like_multi-hlx"/>
</dbReference>
<dbReference type="Proteomes" id="UP001166947">
    <property type="component" value="Unassembled WGS sequence"/>
</dbReference>
<organism evidence="1 2">
    <name type="scientific">Neisseria montereyensis</name>
    <dbReference type="NCBI Taxonomy" id="2973938"/>
    <lineage>
        <taxon>Bacteria</taxon>
        <taxon>Pseudomonadati</taxon>
        <taxon>Pseudomonadota</taxon>
        <taxon>Betaproteobacteria</taxon>
        <taxon>Neisseriales</taxon>
        <taxon>Neisseriaceae</taxon>
        <taxon>Neisseria</taxon>
    </lineage>
</organism>
<name>A0ABT2FBT2_9NEIS</name>
<dbReference type="SUPFAM" id="SSF48613">
    <property type="entry name" value="Heme oxygenase-like"/>
    <property type="match status" value="1"/>
</dbReference>
<evidence type="ECO:0000313" key="1">
    <source>
        <dbReference type="EMBL" id="MCS4533582.1"/>
    </source>
</evidence>
<accession>A0ABT2FBT2</accession>
<gene>
    <name evidence="1" type="ORF">NXS09_04620</name>
</gene>
<reference evidence="1" key="2">
    <citation type="journal article" date="2023" name="Curr. Microbiol.">
        <title>Neisseria montereyensis sp. nov., Isolated from Oropharynx of California Sea Lion (Zalophus californianus): Genomic, Phylogenetic, and Phenotypic Study.</title>
        <authorList>
            <person name="Volokhov D.V."/>
            <person name="Zagorodnyaya T.A."/>
            <person name="Furtak V.A."/>
            <person name="Nattanmai G."/>
            <person name="Randall L."/>
            <person name="Jose S."/>
            <person name="Gao Y."/>
            <person name="Gulland F.M."/>
            <person name="Eisenberg T."/>
            <person name="Delmonte P."/>
            <person name="Blom J."/>
            <person name="Mitchell K.K."/>
        </authorList>
    </citation>
    <scope>NUCLEOTIDE SEQUENCE</scope>
    <source>
        <strain evidence="1">CSL10203-ORH2</strain>
    </source>
</reference>
<evidence type="ECO:0000313" key="2">
    <source>
        <dbReference type="Proteomes" id="UP001166947"/>
    </source>
</evidence>
<dbReference type="Pfam" id="PF01126">
    <property type="entry name" value="Heme_oxygenase"/>
    <property type="match status" value="1"/>
</dbReference>
<dbReference type="EMBL" id="JANUXW010000003">
    <property type="protein sequence ID" value="MCS4533582.1"/>
    <property type="molecule type" value="Genomic_DNA"/>
</dbReference>
<proteinExistence type="predicted"/>
<reference evidence="1" key="1">
    <citation type="submission" date="2022-08" db="EMBL/GenBank/DDBJ databases">
        <authorList>
            <person name="Volokhov D.V."/>
            <person name="Furtak V.A."/>
            <person name="Zagorodnyaya T.A."/>
        </authorList>
    </citation>
    <scope>NUCLEOTIDE SEQUENCE</scope>
    <source>
        <strain evidence="1">CSL10203-ORH2</strain>
    </source>
</reference>